<gene>
    <name evidence="1" type="ORF">LG35_07160</name>
</gene>
<dbReference type="EMBL" id="JRGF01000007">
    <property type="protein sequence ID" value="KHE42009.1"/>
    <property type="molecule type" value="Genomic_DNA"/>
</dbReference>
<name>A0ABR4YIB6_9BACT</name>
<accession>A0ABR4YIB6</accession>
<reference evidence="1 2" key="1">
    <citation type="submission" date="2014-09" db="EMBL/GenBank/DDBJ databases">
        <title>Alistipes sp. 627, sp. nov., a novel member of the family Rikenellaceae isolated from human faeces.</title>
        <authorList>
            <person name="Shkoporov A.N."/>
            <person name="Chaplin A.V."/>
            <person name="Motuzova O.V."/>
            <person name="Kafarskaia L.I."/>
            <person name="Khokhlova E.V."/>
            <person name="Efimov B.A."/>
        </authorList>
    </citation>
    <scope>NUCLEOTIDE SEQUENCE [LARGE SCALE GENOMIC DNA]</scope>
    <source>
        <strain evidence="1 2">627</strain>
    </source>
</reference>
<organism evidence="1 2">
    <name type="scientific">Alistipes inops</name>
    <dbReference type="NCBI Taxonomy" id="1501391"/>
    <lineage>
        <taxon>Bacteria</taxon>
        <taxon>Pseudomonadati</taxon>
        <taxon>Bacteroidota</taxon>
        <taxon>Bacteroidia</taxon>
        <taxon>Bacteroidales</taxon>
        <taxon>Rikenellaceae</taxon>
        <taxon>Alistipes</taxon>
    </lineage>
</organism>
<dbReference type="RefSeq" id="WP_035473501.1">
    <property type="nucleotide sequence ID" value="NZ_JRGF01000007.1"/>
</dbReference>
<dbReference type="PROSITE" id="PS51257">
    <property type="entry name" value="PROKAR_LIPOPROTEIN"/>
    <property type="match status" value="1"/>
</dbReference>
<comment type="caution">
    <text evidence="1">The sequence shown here is derived from an EMBL/GenBank/DDBJ whole genome shotgun (WGS) entry which is preliminary data.</text>
</comment>
<proteinExistence type="predicted"/>
<dbReference type="Proteomes" id="UP000030889">
    <property type="component" value="Unassembled WGS sequence"/>
</dbReference>
<evidence type="ECO:0008006" key="3">
    <source>
        <dbReference type="Google" id="ProtNLM"/>
    </source>
</evidence>
<evidence type="ECO:0000313" key="1">
    <source>
        <dbReference type="EMBL" id="KHE42009.1"/>
    </source>
</evidence>
<evidence type="ECO:0000313" key="2">
    <source>
        <dbReference type="Proteomes" id="UP000030889"/>
    </source>
</evidence>
<protein>
    <recommendedName>
        <fullName evidence="3">Ig-like domain-containing protein</fullName>
    </recommendedName>
</protein>
<keyword evidence="2" id="KW-1185">Reference proteome</keyword>
<sequence length="309" mass="33531">MKQFIHIAAFAAAIVFSGCEPVDLTDHGRAPESIGPVTVNRERIGTGQPFTATCVIPADGHNISSVEYLWGIRPAAEQVAADVTRTSPVEPTVESYDFRAPSAAGSYVISCTARYIFGAPDAGGALSADVTGEARIEVVPCDVLRSFWGDSMQETELNYPGLTAQGEDALVGMVYDPLQSGQPNIVTGFQFTDGRLARILQTEGADVSRGSGFYMHYLLLHHHITTWDSLMLACDSAVIAWTDGTEETPDMENDNKDREKQARIDAGFAAGEVTIRSVFHSDSYTLTLNVLKAGEQVVYDRTYTPRRAQ</sequence>